<reference evidence="2 3" key="1">
    <citation type="submission" date="2024-02" db="EMBL/GenBank/DDBJ databases">
        <title>De novo assembly and annotation of 12 fungi associated with fruit tree decline syndrome in Ontario, Canada.</title>
        <authorList>
            <person name="Sulman M."/>
            <person name="Ellouze W."/>
            <person name="Ilyukhin E."/>
        </authorList>
    </citation>
    <scope>NUCLEOTIDE SEQUENCE [LARGE SCALE GENOMIC DNA]</scope>
    <source>
        <strain evidence="2 3">M1-105</strain>
    </source>
</reference>
<evidence type="ECO:0000313" key="2">
    <source>
        <dbReference type="EMBL" id="KAL1626825.1"/>
    </source>
</evidence>
<feature type="compositionally biased region" description="Acidic residues" evidence="1">
    <location>
        <begin position="99"/>
        <end position="108"/>
    </location>
</feature>
<feature type="compositionally biased region" description="Basic and acidic residues" evidence="1">
    <location>
        <begin position="1"/>
        <end position="20"/>
    </location>
</feature>
<feature type="compositionally biased region" description="Acidic residues" evidence="1">
    <location>
        <begin position="710"/>
        <end position="736"/>
    </location>
</feature>
<evidence type="ECO:0000256" key="1">
    <source>
        <dbReference type="SAM" id="MobiDB-lite"/>
    </source>
</evidence>
<gene>
    <name evidence="2" type="ORF">SLS56_006641</name>
</gene>
<dbReference type="EMBL" id="JAJVDC020000078">
    <property type="protein sequence ID" value="KAL1626825.1"/>
    <property type="molecule type" value="Genomic_DNA"/>
</dbReference>
<dbReference type="Proteomes" id="UP001521116">
    <property type="component" value="Unassembled WGS sequence"/>
</dbReference>
<feature type="compositionally biased region" description="Low complexity" evidence="1">
    <location>
        <begin position="58"/>
        <end position="83"/>
    </location>
</feature>
<keyword evidence="3" id="KW-1185">Reference proteome</keyword>
<organism evidence="2 3">
    <name type="scientific">Neofusicoccum ribis</name>
    <dbReference type="NCBI Taxonomy" id="45134"/>
    <lineage>
        <taxon>Eukaryota</taxon>
        <taxon>Fungi</taxon>
        <taxon>Dikarya</taxon>
        <taxon>Ascomycota</taxon>
        <taxon>Pezizomycotina</taxon>
        <taxon>Dothideomycetes</taxon>
        <taxon>Dothideomycetes incertae sedis</taxon>
        <taxon>Botryosphaeriales</taxon>
        <taxon>Botryosphaeriaceae</taxon>
        <taxon>Neofusicoccum</taxon>
    </lineage>
</organism>
<comment type="caution">
    <text evidence="2">The sequence shown here is derived from an EMBL/GenBank/DDBJ whole genome shotgun (WGS) entry which is preliminary data.</text>
</comment>
<feature type="region of interest" description="Disordered" evidence="1">
    <location>
        <begin position="1"/>
        <end position="146"/>
    </location>
</feature>
<evidence type="ECO:0000313" key="3">
    <source>
        <dbReference type="Proteomes" id="UP001521116"/>
    </source>
</evidence>
<accession>A0ABR3SQQ4</accession>
<name>A0ABR3SQQ4_9PEZI</name>
<feature type="compositionally biased region" description="Gly residues" evidence="1">
    <location>
        <begin position="669"/>
        <end position="679"/>
    </location>
</feature>
<proteinExistence type="predicted"/>
<protein>
    <submittedName>
        <fullName evidence="2">Uncharacterized protein</fullName>
    </submittedName>
</protein>
<feature type="region of interest" description="Disordered" evidence="1">
    <location>
        <begin position="645"/>
        <end position="736"/>
    </location>
</feature>
<sequence>MLGQTQKERSAPPSTLRRDLSSPTPPADSRPTHRVPPLQTLTRASPPCNEPTSANSRSAELGSSFNSSFSSLPPQPSQSSTASKRIVKDGVPLVRTSDSEEGDSDSELENLSTILNKKRRVRAPPADSKPAMPKTSRVEAGSAYDLRSHFRRKPRREFKSIIPAQQKYKTSLSDLVADQKKGLDSEARVLEAQRKAEAAGKAAEESKESNRLTIEGLSAALGDTESVQRTFDALQRTEALETNKVWHFFDANSAEIATRSKPEFPAQSLPSEGWQTRLLDSSTRDATFISGIIKSRVYREALPDEIVLWIIDEICHNRKEDLTDAYLGVLESSTPQLRKLLDRQAVSSLFRKLGARRDAVAIEGEIHEIEPVEVQPNDPKKPLPHGSRRLLEFLRRAAPFLESGTVEYSLEVLIRLNFDDSIRQDGDAQIQCQEAIAAMFSAPSVEESDVLHQVSQALFNNFRNHGPRDDRCVNHVLQAQLVHSLPAITRREATFQRRLALAFFLDNPKPLTLSLTAPGILPAILQSLTHNGLYRFSRSTDYADVTAAFVLLDTAVDYGFSDRAFTQTLCNIDRRTRDVAARQLRDAARAAEGEFNLGIDALTATVRRIMGQIRGSGTESVRMSEAKGAMERLVYRLESSVRTREKSSTDIFADTGGKRSAGFMESWMGGAGSGSGGRGVVEEVSGNAPKKEENGGVNDEREDQGRDDVADQAEQDVEDVVDEDVGDDAEHEVDGA</sequence>